<reference evidence="2" key="1">
    <citation type="submission" date="2016-10" db="EMBL/GenBank/DDBJ databases">
        <authorList>
            <person name="Varghese N."/>
            <person name="Submissions S."/>
        </authorList>
    </citation>
    <scope>NUCLEOTIDE SEQUENCE [LARGE SCALE GENOMIC DNA]</scope>
    <source>
        <strain evidence="2">DSM 10014</strain>
    </source>
</reference>
<dbReference type="AlphaFoldDB" id="A0A1H2X2P9"/>
<protein>
    <submittedName>
        <fullName evidence="1">Zinc-binding dehydrogenase</fullName>
    </submittedName>
</protein>
<proteinExistence type="predicted"/>
<accession>A0A1H2X2P9</accession>
<evidence type="ECO:0000313" key="1">
    <source>
        <dbReference type="EMBL" id="SDW87026.1"/>
    </source>
</evidence>
<name>A0A1H2X2P9_9RHOB</name>
<organism evidence="1 2">
    <name type="scientific">Sulfitobacter pontiacus</name>
    <dbReference type="NCBI Taxonomy" id="60137"/>
    <lineage>
        <taxon>Bacteria</taxon>
        <taxon>Pseudomonadati</taxon>
        <taxon>Pseudomonadota</taxon>
        <taxon>Alphaproteobacteria</taxon>
        <taxon>Rhodobacterales</taxon>
        <taxon>Roseobacteraceae</taxon>
        <taxon>Sulfitobacter</taxon>
    </lineage>
</organism>
<dbReference type="Pfam" id="PF13602">
    <property type="entry name" value="ADH_zinc_N_2"/>
    <property type="match status" value="1"/>
</dbReference>
<gene>
    <name evidence="1" type="ORF">SAMN04488041_103468</name>
</gene>
<dbReference type="Proteomes" id="UP000183076">
    <property type="component" value="Unassembled WGS sequence"/>
</dbReference>
<evidence type="ECO:0000313" key="2">
    <source>
        <dbReference type="Proteomes" id="UP000183076"/>
    </source>
</evidence>
<dbReference type="Gene3D" id="3.40.50.720">
    <property type="entry name" value="NAD(P)-binding Rossmann-like Domain"/>
    <property type="match status" value="1"/>
</dbReference>
<dbReference type="EMBL" id="FNNB01000003">
    <property type="protein sequence ID" value="SDW87026.1"/>
    <property type="molecule type" value="Genomic_DNA"/>
</dbReference>
<sequence length="66" mass="6912">MKAKTLTAYGDDASFEAAELTKLAEIVDAGALEPLLDDQRVDLDTVGGAYDRLTSGQAIGKVVVDV</sequence>
<dbReference type="STRING" id="60137.SAMN04488041_103468"/>
<dbReference type="Gene3D" id="3.90.180.10">
    <property type="entry name" value="Medium-chain alcohol dehydrogenases, catalytic domain"/>
    <property type="match status" value="1"/>
</dbReference>